<evidence type="ECO:0000313" key="4">
    <source>
        <dbReference type="EMBL" id="SDO87015.1"/>
    </source>
</evidence>
<keyword evidence="2" id="KW-0732">Signal</keyword>
<evidence type="ECO:0000313" key="5">
    <source>
        <dbReference type="Proteomes" id="UP000242957"/>
    </source>
</evidence>
<evidence type="ECO:0000259" key="3">
    <source>
        <dbReference type="Pfam" id="PF03886"/>
    </source>
</evidence>
<dbReference type="Pfam" id="PF03886">
    <property type="entry name" value="ABC_trans_aux"/>
    <property type="match status" value="1"/>
</dbReference>
<dbReference type="STRING" id="198616.SAMN05216193_11756"/>
<dbReference type="PROSITE" id="PS51257">
    <property type="entry name" value="PROKAR_LIPOPROTEIN"/>
    <property type="match status" value="1"/>
</dbReference>
<accession>A0A1H0N3C6</accession>
<dbReference type="AlphaFoldDB" id="A0A1H0N3C6"/>
<feature type="domain" description="ABC-type transport auxiliary lipoprotein component" evidence="3">
    <location>
        <begin position="30"/>
        <end position="186"/>
    </location>
</feature>
<dbReference type="SUPFAM" id="SSF159594">
    <property type="entry name" value="XCC0632-like"/>
    <property type="match status" value="1"/>
</dbReference>
<dbReference type="EMBL" id="FNIJ01000017">
    <property type="protein sequence ID" value="SDO87015.1"/>
    <property type="molecule type" value="Genomic_DNA"/>
</dbReference>
<evidence type="ECO:0000256" key="1">
    <source>
        <dbReference type="SAM" id="MobiDB-lite"/>
    </source>
</evidence>
<feature type="chain" id="PRO_5017185804" description="ABC-type transport auxiliary lipoprotein component domain-containing protein" evidence="2">
    <location>
        <begin position="20"/>
        <end position="241"/>
    </location>
</feature>
<feature type="signal peptide" evidence="2">
    <location>
        <begin position="1"/>
        <end position="19"/>
    </location>
</feature>
<dbReference type="OrthoDB" id="7025370at2"/>
<proteinExistence type="predicted"/>
<organism evidence="4 5">
    <name type="scientific">Pseudomonas jinjuensis</name>
    <dbReference type="NCBI Taxonomy" id="198616"/>
    <lineage>
        <taxon>Bacteria</taxon>
        <taxon>Pseudomonadati</taxon>
        <taxon>Pseudomonadota</taxon>
        <taxon>Gammaproteobacteria</taxon>
        <taxon>Pseudomonadales</taxon>
        <taxon>Pseudomonadaceae</taxon>
        <taxon>Pseudomonas</taxon>
    </lineage>
</organism>
<sequence>MSALRVLAYLSLASLLGLAGCTVNRPTQLYQLDAGATSVPSRDKGVAVLLGPIQLADYLHREVMVQRQADGILSLASDARWAGSLETNVSQQLLRLMSSELDSSRLALYPEKPGFTPQVQVMLTIGRLDSGPKEPAVLEARWRLLDQKGQLRDSRVFHEEEQHQGTIEDQVRAQGDLLRKLAQQLAQDVRPVVAALEQPPVAAQPRKPATASNDKAAKPKEEGPKMPLVVPIRTDVEVFRF</sequence>
<dbReference type="Gene3D" id="3.40.50.10610">
    <property type="entry name" value="ABC-type transport auxiliary lipoprotein component"/>
    <property type="match status" value="1"/>
</dbReference>
<dbReference type="RefSeq" id="WP_084313985.1">
    <property type="nucleotide sequence ID" value="NZ_FNIJ01000017.1"/>
</dbReference>
<gene>
    <name evidence="4" type="ORF">SAMN05216193_11756</name>
</gene>
<evidence type="ECO:0000256" key="2">
    <source>
        <dbReference type="SAM" id="SignalP"/>
    </source>
</evidence>
<protein>
    <recommendedName>
        <fullName evidence="3">ABC-type transport auxiliary lipoprotein component domain-containing protein</fullName>
    </recommendedName>
</protein>
<dbReference type="InterPro" id="IPR005586">
    <property type="entry name" value="ABC_trans_aux"/>
</dbReference>
<name>A0A1H0N3C6_9PSED</name>
<keyword evidence="5" id="KW-1185">Reference proteome</keyword>
<dbReference type="Proteomes" id="UP000242957">
    <property type="component" value="Unassembled WGS sequence"/>
</dbReference>
<feature type="region of interest" description="Disordered" evidence="1">
    <location>
        <begin position="197"/>
        <end position="228"/>
    </location>
</feature>
<feature type="compositionally biased region" description="Basic and acidic residues" evidence="1">
    <location>
        <begin position="215"/>
        <end position="224"/>
    </location>
</feature>
<reference evidence="5" key="1">
    <citation type="submission" date="2016-10" db="EMBL/GenBank/DDBJ databases">
        <authorList>
            <person name="Varghese N."/>
            <person name="Submissions S."/>
        </authorList>
    </citation>
    <scope>NUCLEOTIDE SEQUENCE [LARGE SCALE GENOMIC DNA]</scope>
    <source>
        <strain evidence="5">JCM 21621</strain>
    </source>
</reference>